<name>A0A9Q3DW35_9BASI</name>
<evidence type="ECO:0000313" key="3">
    <source>
        <dbReference type="Proteomes" id="UP000765509"/>
    </source>
</evidence>
<dbReference type="AlphaFoldDB" id="A0A9Q3DW35"/>
<proteinExistence type="predicted"/>
<accession>A0A9Q3DW35</accession>
<sequence>MGNGRQGIPPRVPLENTCRKYSKDFPHGDIIQITHGKHQRVKFQQEVQNSERNGNQSYRQLSYHMCYREEMEPERAYSDCYRPTRSGSIQDRQRITGKEKPNFEPEAESVTPYDPEIFGPGERSKKKQKIAVASSDDARSPRTSSYISPQSEHNVVTPESTIRSTALWMQMAQFSEQTQTKFESLHEKISRLHEVDTLQTKSINTI</sequence>
<comment type="caution">
    <text evidence="2">The sequence shown here is derived from an EMBL/GenBank/DDBJ whole genome shotgun (WGS) entry which is preliminary data.</text>
</comment>
<dbReference type="EMBL" id="AVOT02021514">
    <property type="protein sequence ID" value="MBW0510379.1"/>
    <property type="molecule type" value="Genomic_DNA"/>
</dbReference>
<protein>
    <submittedName>
        <fullName evidence="2">Uncharacterized protein</fullName>
    </submittedName>
</protein>
<organism evidence="2 3">
    <name type="scientific">Austropuccinia psidii MF-1</name>
    <dbReference type="NCBI Taxonomy" id="1389203"/>
    <lineage>
        <taxon>Eukaryota</taxon>
        <taxon>Fungi</taxon>
        <taxon>Dikarya</taxon>
        <taxon>Basidiomycota</taxon>
        <taxon>Pucciniomycotina</taxon>
        <taxon>Pucciniomycetes</taxon>
        <taxon>Pucciniales</taxon>
        <taxon>Sphaerophragmiaceae</taxon>
        <taxon>Austropuccinia</taxon>
    </lineage>
</organism>
<evidence type="ECO:0000256" key="1">
    <source>
        <dbReference type="SAM" id="MobiDB-lite"/>
    </source>
</evidence>
<gene>
    <name evidence="2" type="ORF">O181_050094</name>
</gene>
<feature type="compositionally biased region" description="Basic and acidic residues" evidence="1">
    <location>
        <begin position="91"/>
        <end position="103"/>
    </location>
</feature>
<feature type="region of interest" description="Disordered" evidence="1">
    <location>
        <begin position="79"/>
        <end position="158"/>
    </location>
</feature>
<keyword evidence="3" id="KW-1185">Reference proteome</keyword>
<feature type="compositionally biased region" description="Polar residues" evidence="1">
    <location>
        <begin position="141"/>
        <end position="158"/>
    </location>
</feature>
<evidence type="ECO:0000313" key="2">
    <source>
        <dbReference type="EMBL" id="MBW0510379.1"/>
    </source>
</evidence>
<reference evidence="2" key="1">
    <citation type="submission" date="2021-03" db="EMBL/GenBank/DDBJ databases">
        <title>Draft genome sequence of rust myrtle Austropuccinia psidii MF-1, a brazilian biotype.</title>
        <authorList>
            <person name="Quecine M.C."/>
            <person name="Pachon D.M.R."/>
            <person name="Bonatelli M.L."/>
            <person name="Correr F.H."/>
            <person name="Franceschini L.M."/>
            <person name="Leite T.F."/>
            <person name="Margarido G.R.A."/>
            <person name="Almeida C.A."/>
            <person name="Ferrarezi J.A."/>
            <person name="Labate C.A."/>
        </authorList>
    </citation>
    <scope>NUCLEOTIDE SEQUENCE</scope>
    <source>
        <strain evidence="2">MF-1</strain>
    </source>
</reference>
<dbReference type="Proteomes" id="UP000765509">
    <property type="component" value="Unassembled WGS sequence"/>
</dbReference>